<dbReference type="Pfam" id="PF22564">
    <property type="entry name" value="HAAS"/>
    <property type="match status" value="1"/>
</dbReference>
<proteinExistence type="predicted"/>
<evidence type="ECO:0000256" key="1">
    <source>
        <dbReference type="SAM" id="Phobius"/>
    </source>
</evidence>
<evidence type="ECO:0000313" key="2">
    <source>
        <dbReference type="EMBL" id="GID65045.1"/>
    </source>
</evidence>
<accession>A0A919M0E0</accession>
<dbReference type="Proteomes" id="UP000619479">
    <property type="component" value="Unassembled WGS sequence"/>
</dbReference>
<dbReference type="EMBL" id="BOMH01000020">
    <property type="protein sequence ID" value="GID65045.1"/>
    <property type="molecule type" value="Genomic_DNA"/>
</dbReference>
<feature type="transmembrane region" description="Helical" evidence="1">
    <location>
        <begin position="148"/>
        <end position="174"/>
    </location>
</feature>
<gene>
    <name evidence="2" type="ORF">Acy02nite_29260</name>
</gene>
<keyword evidence="1" id="KW-1133">Transmembrane helix</keyword>
<name>A0A919M0E0_9ACTN</name>
<organism evidence="2 3">
    <name type="scientific">Actinoplanes cyaneus</name>
    <dbReference type="NCBI Taxonomy" id="52696"/>
    <lineage>
        <taxon>Bacteria</taxon>
        <taxon>Bacillati</taxon>
        <taxon>Actinomycetota</taxon>
        <taxon>Actinomycetes</taxon>
        <taxon>Micromonosporales</taxon>
        <taxon>Micromonosporaceae</taxon>
        <taxon>Actinoplanes</taxon>
    </lineage>
</organism>
<feature type="transmembrane region" description="Helical" evidence="1">
    <location>
        <begin position="112"/>
        <end position="136"/>
    </location>
</feature>
<dbReference type="AlphaFoldDB" id="A0A919M0E0"/>
<feature type="transmembrane region" description="Helical" evidence="1">
    <location>
        <begin position="180"/>
        <end position="201"/>
    </location>
</feature>
<keyword evidence="3" id="KW-1185">Reference proteome</keyword>
<reference evidence="2" key="1">
    <citation type="submission" date="2021-01" db="EMBL/GenBank/DDBJ databases">
        <title>Whole genome shotgun sequence of Actinoplanes cyaneus NBRC 14990.</title>
        <authorList>
            <person name="Komaki H."/>
            <person name="Tamura T."/>
        </authorList>
    </citation>
    <scope>NUCLEOTIDE SEQUENCE</scope>
    <source>
        <strain evidence="2">NBRC 14990</strain>
    </source>
</reference>
<protein>
    <submittedName>
        <fullName evidence="2">Uncharacterized protein</fullName>
    </submittedName>
</protein>
<keyword evidence="1" id="KW-0812">Transmembrane</keyword>
<evidence type="ECO:0000313" key="3">
    <source>
        <dbReference type="Proteomes" id="UP000619479"/>
    </source>
</evidence>
<sequence>MTTALPATMPTAPLADGDALVLDYLAALWAASDDLPPDLRDELMRTVSDYVAARHEPGADPGPVLSRLGPPEQLAAATRRGFLPVHLRLPAPAPHVPPEPRVAVVGGGAESAALALLIGGTFLMPVISPAAGMLIATGSSRWTPAQKAAGWVLTAGSAATAFLAVLVLAGLGVAAGPVLVFGYLAACAGSVVAGLALLTGVRARP</sequence>
<keyword evidence="1" id="KW-0472">Membrane</keyword>
<comment type="caution">
    <text evidence="2">The sequence shown here is derived from an EMBL/GenBank/DDBJ whole genome shotgun (WGS) entry which is preliminary data.</text>
</comment>
<dbReference type="RefSeq" id="WP_239174791.1">
    <property type="nucleotide sequence ID" value="NZ_BAAAUC010000016.1"/>
</dbReference>